<dbReference type="InterPro" id="IPR008906">
    <property type="entry name" value="HATC_C_dom"/>
</dbReference>
<dbReference type="InterPro" id="IPR012337">
    <property type="entry name" value="RNaseH-like_sf"/>
</dbReference>
<accession>A0A9P0KUG1</accession>
<dbReference type="OrthoDB" id="8195035at2759"/>
<feature type="compositionally biased region" description="Polar residues" evidence="1">
    <location>
        <begin position="124"/>
        <end position="134"/>
    </location>
</feature>
<dbReference type="EMBL" id="CAKOFQ010006957">
    <property type="protein sequence ID" value="CAH1984371.1"/>
    <property type="molecule type" value="Genomic_DNA"/>
</dbReference>
<gene>
    <name evidence="3" type="ORF">ACAOBT_LOCUS16065</name>
</gene>
<dbReference type="Proteomes" id="UP001152888">
    <property type="component" value="Unassembled WGS sequence"/>
</dbReference>
<dbReference type="SUPFAM" id="SSF53098">
    <property type="entry name" value="Ribonuclease H-like"/>
    <property type="match status" value="1"/>
</dbReference>
<comment type="caution">
    <text evidence="3">The sequence shown here is derived from an EMBL/GenBank/DDBJ whole genome shotgun (WGS) entry which is preliminary data.</text>
</comment>
<reference evidence="3" key="1">
    <citation type="submission" date="2022-03" db="EMBL/GenBank/DDBJ databases">
        <authorList>
            <person name="Sayadi A."/>
        </authorList>
    </citation>
    <scope>NUCLEOTIDE SEQUENCE</scope>
</reference>
<feature type="compositionally biased region" description="Low complexity" evidence="1">
    <location>
        <begin position="145"/>
        <end position="174"/>
    </location>
</feature>
<feature type="region of interest" description="Disordered" evidence="1">
    <location>
        <begin position="124"/>
        <end position="200"/>
    </location>
</feature>
<feature type="domain" description="HAT C-terminal dimerisation" evidence="2">
    <location>
        <begin position="717"/>
        <end position="778"/>
    </location>
</feature>
<dbReference type="PANTHER" id="PTHR45913">
    <property type="entry name" value="EPM2A-INTERACTING PROTEIN 1"/>
    <property type="match status" value="1"/>
</dbReference>
<dbReference type="GO" id="GO:0046983">
    <property type="term" value="F:protein dimerization activity"/>
    <property type="evidence" value="ECO:0007669"/>
    <property type="project" value="InterPro"/>
</dbReference>
<dbReference type="Pfam" id="PF05699">
    <property type="entry name" value="Dimer_Tnp_hAT"/>
    <property type="match status" value="1"/>
</dbReference>
<dbReference type="AlphaFoldDB" id="A0A9P0KUG1"/>
<evidence type="ECO:0000256" key="1">
    <source>
        <dbReference type="SAM" id="MobiDB-lite"/>
    </source>
</evidence>
<evidence type="ECO:0000259" key="2">
    <source>
        <dbReference type="Pfam" id="PF05699"/>
    </source>
</evidence>
<dbReference type="PANTHER" id="PTHR45913:SF22">
    <property type="entry name" value="SCAN BOX DOMAIN-CONTAINING PROTEIN"/>
    <property type="match status" value="1"/>
</dbReference>
<sequence>MDDDHETQNSETHELQSVIRPDQPQHIQLYLNHLHLGQYHKHQKGVTTNKRFTTPSDVDDKSTLIGKAWACKLKELSQEQAVDAEKLINDIFYEAQLGTLNRYCTLHIQHPLYNQQIQPCLQPGSSYNHQITPSLPTPPLQTGPSSQHQIQSSSQTGSYYQHTQPTHTQQPAQADIPSKLSNSTTKHQNVPTGVFDMASTSSGKKRTYKEAFLQWGFTSIVDKNIEKPQCVLCNKVLNPESMKPSKLKEHFAKVHKEFADKNIDFFKKKERILKSSRMDSTGNIQKANESCLQASYKIAYRIARNKKPHTIGEDLIKPCLLDAVALVIGEQHVAKIKQISLSNTTIQSRICEMSADILATVISEIKESHMFALQLDESTDVASCSQLLVFTRYIKDDDVKEEYLFCKSLPTTTRGEDVFQTLKEFIEENGLDWLKLIGTCTDGAPSMMGIRSGFQALVKQVAPQVFGYHCLIHRYALAVKTLPSDLLNTLSDIVKIVNHIRGSATNSRLFKVLCDEVGATFNALLYHTEVRWLSRGKVLSRVYELREEIGLFFENQRTQKEKEYYAKIKDQTFILKMAYLADFFTEINSLNISLQGNETNILTLQDKIASFLRKLELYQRRVQAGDVSMFTQLSEQLVNNKQEKISFENSVVQHLTAVIDSLQQYFPNMDSRESYSWILRPFSTCVDIFKDEDVSAKVEFLGLRENNSLKVDFQNDKLSTFWRKAAAEYPIIADRALKMLIPFATTYRCETGFSTLVTLKTKARNRLNVEHDMRCALSETEPNIVKLANAKQFQPSH</sequence>
<keyword evidence="4" id="KW-1185">Reference proteome</keyword>
<feature type="compositionally biased region" description="Polar residues" evidence="1">
    <location>
        <begin position="179"/>
        <end position="191"/>
    </location>
</feature>
<evidence type="ECO:0000313" key="3">
    <source>
        <dbReference type="EMBL" id="CAH1984371.1"/>
    </source>
</evidence>
<proteinExistence type="predicted"/>
<evidence type="ECO:0000313" key="4">
    <source>
        <dbReference type="Proteomes" id="UP001152888"/>
    </source>
</evidence>
<name>A0A9P0KUG1_ACAOB</name>
<protein>
    <recommendedName>
        <fullName evidence="2">HAT C-terminal dimerisation domain-containing protein</fullName>
    </recommendedName>
</protein>
<organism evidence="3 4">
    <name type="scientific">Acanthoscelides obtectus</name>
    <name type="common">Bean weevil</name>
    <name type="synonym">Bruchus obtectus</name>
    <dbReference type="NCBI Taxonomy" id="200917"/>
    <lineage>
        <taxon>Eukaryota</taxon>
        <taxon>Metazoa</taxon>
        <taxon>Ecdysozoa</taxon>
        <taxon>Arthropoda</taxon>
        <taxon>Hexapoda</taxon>
        <taxon>Insecta</taxon>
        <taxon>Pterygota</taxon>
        <taxon>Neoptera</taxon>
        <taxon>Endopterygota</taxon>
        <taxon>Coleoptera</taxon>
        <taxon>Polyphaga</taxon>
        <taxon>Cucujiformia</taxon>
        <taxon>Chrysomeloidea</taxon>
        <taxon>Chrysomelidae</taxon>
        <taxon>Bruchinae</taxon>
        <taxon>Bruchini</taxon>
        <taxon>Acanthoscelides</taxon>
    </lineage>
</organism>